<dbReference type="EC" id="5.3.4.1" evidence="4"/>
<dbReference type="InterPro" id="IPR036249">
    <property type="entry name" value="Thioredoxin-like_sf"/>
</dbReference>
<keyword evidence="7" id="KW-0256">Endoplasmic reticulum</keyword>
<comment type="catalytic activity">
    <reaction evidence="1">
        <text>Catalyzes the rearrangement of -S-S- bonds in proteins.</text>
        <dbReference type="EC" id="5.3.4.1"/>
    </reaction>
</comment>
<dbReference type="SUPFAM" id="SSF52833">
    <property type="entry name" value="Thioredoxin-like"/>
    <property type="match status" value="4"/>
</dbReference>
<sequence length="572" mass="65138">MAGFVINVIVWELATWSADKIRAILTANIQLLVPFSHSVPVKCSRCRMKTLWLSFLILPFLSSLGAEDGIGPKETKPKKARLPKIKEENNILVLKKSNFDRALNETKYLLVEFYISLSGPSQILAEEFAKAAGQLKKEAPGIRFGKVDITDQKDLKKEFNIQEFPTVKFFVDGDRKNPIDCKGVREASAFITWVRRRIGPSTVVINSTDQAEAIINSEDLAVIGFFKELHGGAVDVFYETARDVPELPFGVTASEEVFVSYGIRENTIAVFKKGKPVHNEVSGDSKQNKVDLTRLIKTFTMDLVTEYNLETSVKIFDVPVENHILLFTPKNSETFNKTYEDYKSAAVEFRGKIMFILVDTNETRNGRVFEYFRITEVDVPAVRILNLTSDAKYKMPADEVTVENLRSFCHSYLGGKAKPHVSSEEIPEDWDKNPVKVLVGKNFNRVTFNKTKNVFVMFYAPWSHDCRKLLPIWDELGKKYEHHENIVIAKIDFTANDIQLVMLDRYPFFRFFPVGSNNQVVVYDGEYTLEAFAEFLEKQSKPKAEATKKPPSGESKEDVTEEETVIKQKEEL</sequence>
<dbReference type="Gene3D" id="3.40.30.10">
    <property type="entry name" value="Glutaredoxin"/>
    <property type="match status" value="4"/>
</dbReference>
<comment type="similarity">
    <text evidence="3">Belongs to the protein disulfide isomerase family.</text>
</comment>
<evidence type="ECO:0000256" key="5">
    <source>
        <dbReference type="ARBA" id="ARBA00022729"/>
    </source>
</evidence>
<dbReference type="NCBIfam" id="TIGR01130">
    <property type="entry name" value="ER_PDI_fam"/>
    <property type="match status" value="1"/>
</dbReference>
<dbReference type="GO" id="GO:0006457">
    <property type="term" value="P:protein folding"/>
    <property type="evidence" value="ECO:0007669"/>
    <property type="project" value="TreeGrafter"/>
</dbReference>
<gene>
    <name evidence="13" type="ORF">DR999_PMT11578</name>
</gene>
<dbReference type="OrthoDB" id="72053at2759"/>
<evidence type="ECO:0000256" key="9">
    <source>
        <dbReference type="ARBA" id="ARBA00023235"/>
    </source>
</evidence>
<dbReference type="CDD" id="cd02995">
    <property type="entry name" value="PDI_a_PDI_a'_C"/>
    <property type="match status" value="1"/>
</dbReference>
<feature type="compositionally biased region" description="Basic and acidic residues" evidence="11">
    <location>
        <begin position="554"/>
        <end position="572"/>
    </location>
</feature>
<name>A0A4D9EDG8_9SAUR</name>
<evidence type="ECO:0000256" key="4">
    <source>
        <dbReference type="ARBA" id="ARBA00012723"/>
    </source>
</evidence>
<dbReference type="STRING" id="55544.A0A4D9EDG8"/>
<dbReference type="CDD" id="cd02982">
    <property type="entry name" value="PDI_b'_family"/>
    <property type="match status" value="1"/>
</dbReference>
<feature type="domain" description="Thioredoxin" evidence="12">
    <location>
        <begin position="70"/>
        <end position="199"/>
    </location>
</feature>
<evidence type="ECO:0000256" key="1">
    <source>
        <dbReference type="ARBA" id="ARBA00001182"/>
    </source>
</evidence>
<reference evidence="13 14" key="1">
    <citation type="submission" date="2019-04" db="EMBL/GenBank/DDBJ databases">
        <title>Draft genome of the big-headed turtle Platysternon megacephalum.</title>
        <authorList>
            <person name="Gong S."/>
        </authorList>
    </citation>
    <scope>NUCLEOTIDE SEQUENCE [LARGE SCALE GENOMIC DNA]</scope>
    <source>
        <strain evidence="13">DO16091913</strain>
        <tissue evidence="13">Muscle</tissue>
    </source>
</reference>
<keyword evidence="8" id="KW-1015">Disulfide bond</keyword>
<dbReference type="Pfam" id="PF13848">
    <property type="entry name" value="Thioredoxin_6"/>
    <property type="match status" value="1"/>
</dbReference>
<dbReference type="Pfam" id="PF00085">
    <property type="entry name" value="Thioredoxin"/>
    <property type="match status" value="2"/>
</dbReference>
<evidence type="ECO:0000259" key="12">
    <source>
        <dbReference type="PROSITE" id="PS51352"/>
    </source>
</evidence>
<evidence type="ECO:0000256" key="11">
    <source>
        <dbReference type="SAM" id="MobiDB-lite"/>
    </source>
</evidence>
<dbReference type="GO" id="GO:0005788">
    <property type="term" value="C:endoplasmic reticulum lumen"/>
    <property type="evidence" value="ECO:0007669"/>
    <property type="project" value="UniProtKB-SubCell"/>
</dbReference>
<dbReference type="InterPro" id="IPR005792">
    <property type="entry name" value="Prot_disulphide_isomerase"/>
</dbReference>
<dbReference type="FunFam" id="3.40.30.10:FF:000167">
    <property type="entry name" value="Protein disulfide isomerase like, testis expressed"/>
    <property type="match status" value="1"/>
</dbReference>
<keyword evidence="13" id="KW-0472">Membrane</keyword>
<dbReference type="AlphaFoldDB" id="A0A4D9EDG8"/>
<evidence type="ECO:0000256" key="3">
    <source>
        <dbReference type="ARBA" id="ARBA00006347"/>
    </source>
</evidence>
<proteinExistence type="inferred from homology"/>
<dbReference type="Proteomes" id="UP000297703">
    <property type="component" value="Unassembled WGS sequence"/>
</dbReference>
<dbReference type="FunFam" id="3.40.30.10:FF:000191">
    <property type="entry name" value="Protein disulfide isomerase like, testis expressed"/>
    <property type="match status" value="1"/>
</dbReference>
<dbReference type="InterPro" id="IPR013766">
    <property type="entry name" value="Thioredoxin_domain"/>
</dbReference>
<dbReference type="FunFam" id="3.40.30.10:FF:000042">
    <property type="entry name" value="protein disulfide-isomerase A2"/>
    <property type="match status" value="1"/>
</dbReference>
<keyword evidence="10" id="KW-0676">Redox-active center</keyword>
<evidence type="ECO:0000313" key="13">
    <source>
        <dbReference type="EMBL" id="TFK05738.1"/>
    </source>
</evidence>
<reference evidence="13 14" key="2">
    <citation type="submission" date="2019-04" db="EMBL/GenBank/DDBJ databases">
        <title>The genome sequence of big-headed turtle.</title>
        <authorList>
            <person name="Gong S."/>
        </authorList>
    </citation>
    <scope>NUCLEOTIDE SEQUENCE [LARGE SCALE GENOMIC DNA]</scope>
    <source>
        <strain evidence="13">DO16091913</strain>
        <tissue evidence="13">Muscle</tissue>
    </source>
</reference>
<evidence type="ECO:0000256" key="10">
    <source>
        <dbReference type="ARBA" id="ARBA00023284"/>
    </source>
</evidence>
<dbReference type="CDD" id="cd02981">
    <property type="entry name" value="PDI_b_family"/>
    <property type="match status" value="1"/>
</dbReference>
<dbReference type="GO" id="GO:0003756">
    <property type="term" value="F:protein disulfide isomerase activity"/>
    <property type="evidence" value="ECO:0007669"/>
    <property type="project" value="UniProtKB-EC"/>
</dbReference>
<comment type="subcellular location">
    <subcellularLocation>
        <location evidence="2">Endoplasmic reticulum lumen</location>
    </subcellularLocation>
</comment>
<evidence type="ECO:0000313" key="14">
    <source>
        <dbReference type="Proteomes" id="UP000297703"/>
    </source>
</evidence>
<dbReference type="CDD" id="cd02961">
    <property type="entry name" value="PDI_a_family"/>
    <property type="match status" value="1"/>
</dbReference>
<evidence type="ECO:0000256" key="8">
    <source>
        <dbReference type="ARBA" id="ARBA00023157"/>
    </source>
</evidence>
<organism evidence="13 14">
    <name type="scientific">Platysternon megacephalum</name>
    <name type="common">big-headed turtle</name>
    <dbReference type="NCBI Taxonomy" id="55544"/>
    <lineage>
        <taxon>Eukaryota</taxon>
        <taxon>Metazoa</taxon>
        <taxon>Chordata</taxon>
        <taxon>Craniata</taxon>
        <taxon>Vertebrata</taxon>
        <taxon>Euteleostomi</taxon>
        <taxon>Archelosauria</taxon>
        <taxon>Testudinata</taxon>
        <taxon>Testudines</taxon>
        <taxon>Cryptodira</taxon>
        <taxon>Durocryptodira</taxon>
        <taxon>Testudinoidea</taxon>
        <taxon>Platysternidae</taxon>
        <taxon>Platysternon</taxon>
    </lineage>
</organism>
<keyword evidence="9" id="KW-0413">Isomerase</keyword>
<comment type="caution">
    <text evidence="13">The sequence shown here is derived from an EMBL/GenBank/DDBJ whole genome shotgun (WGS) entry which is preliminary data.</text>
</comment>
<protein>
    <recommendedName>
        <fullName evidence="4">protein disulfide-isomerase</fullName>
        <ecNumber evidence="4">5.3.4.1</ecNumber>
    </recommendedName>
</protein>
<keyword evidence="6" id="KW-0677">Repeat</keyword>
<dbReference type="PANTHER" id="PTHR18929:SF58">
    <property type="entry name" value="PROTEIN DISULFIDE-ISOMERASE-LIKE PROTEIN OF THE TESTIS"/>
    <property type="match status" value="1"/>
</dbReference>
<keyword evidence="5" id="KW-0732">Signal</keyword>
<dbReference type="PROSITE" id="PS51352">
    <property type="entry name" value="THIOREDOXIN_2"/>
    <property type="match status" value="2"/>
</dbReference>
<accession>A0A4D9EDG8</accession>
<feature type="region of interest" description="Disordered" evidence="11">
    <location>
        <begin position="539"/>
        <end position="572"/>
    </location>
</feature>
<dbReference type="EMBL" id="QXTE01000108">
    <property type="protein sequence ID" value="TFK05738.1"/>
    <property type="molecule type" value="Genomic_DNA"/>
</dbReference>
<evidence type="ECO:0000256" key="6">
    <source>
        <dbReference type="ARBA" id="ARBA00022737"/>
    </source>
</evidence>
<feature type="compositionally biased region" description="Basic and acidic residues" evidence="11">
    <location>
        <begin position="539"/>
        <end position="548"/>
    </location>
</feature>
<feature type="domain" description="Thioredoxin" evidence="12">
    <location>
        <begin position="412"/>
        <end position="541"/>
    </location>
</feature>
<evidence type="ECO:0000256" key="2">
    <source>
        <dbReference type="ARBA" id="ARBA00004319"/>
    </source>
</evidence>
<dbReference type="PANTHER" id="PTHR18929">
    <property type="entry name" value="PROTEIN DISULFIDE ISOMERASE"/>
    <property type="match status" value="1"/>
</dbReference>
<evidence type="ECO:0000256" key="7">
    <source>
        <dbReference type="ARBA" id="ARBA00022824"/>
    </source>
</evidence>
<keyword evidence="13" id="KW-0812">Transmembrane</keyword>
<keyword evidence="14" id="KW-1185">Reference proteome</keyword>